<dbReference type="InterPro" id="IPR001647">
    <property type="entry name" value="HTH_TetR"/>
</dbReference>
<evidence type="ECO:0000313" key="6">
    <source>
        <dbReference type="EMBL" id="SDU15799.1"/>
    </source>
</evidence>
<gene>
    <name evidence="6" type="ORF">SAMN05216210_2112</name>
</gene>
<dbReference type="SUPFAM" id="SSF46689">
    <property type="entry name" value="Homeodomain-like"/>
    <property type="match status" value="1"/>
</dbReference>
<dbReference type="Pfam" id="PF00440">
    <property type="entry name" value="TetR_N"/>
    <property type="match status" value="1"/>
</dbReference>
<dbReference type="RefSeq" id="WP_092386688.1">
    <property type="nucleotide sequence ID" value="NZ_LT629787.1"/>
</dbReference>
<dbReference type="PRINTS" id="PR00455">
    <property type="entry name" value="HTHTETR"/>
</dbReference>
<keyword evidence="1" id="KW-0805">Transcription regulation</keyword>
<name>A0A1H2G8I1_9GAMM</name>
<dbReference type="OrthoDB" id="4541465at2"/>
<dbReference type="AlphaFoldDB" id="A0A1H2G8I1"/>
<dbReference type="EMBL" id="LT629787">
    <property type="protein sequence ID" value="SDU15799.1"/>
    <property type="molecule type" value="Genomic_DNA"/>
</dbReference>
<keyword evidence="2 4" id="KW-0238">DNA-binding</keyword>
<keyword evidence="7" id="KW-1185">Reference proteome</keyword>
<reference evidence="7" key="1">
    <citation type="submission" date="2016-10" db="EMBL/GenBank/DDBJ databases">
        <authorList>
            <person name="Varghese N."/>
            <person name="Submissions S."/>
        </authorList>
    </citation>
    <scope>NUCLEOTIDE SEQUENCE [LARGE SCALE GENOMIC DNA]</scope>
    <source>
        <strain evidence="7">CECT 8338</strain>
    </source>
</reference>
<dbReference type="PANTHER" id="PTHR47506:SF6">
    <property type="entry name" value="HTH-TYPE TRANSCRIPTIONAL REPRESSOR NEMR"/>
    <property type="match status" value="1"/>
</dbReference>
<dbReference type="Pfam" id="PF16925">
    <property type="entry name" value="TetR_C_13"/>
    <property type="match status" value="1"/>
</dbReference>
<dbReference type="Proteomes" id="UP000243924">
    <property type="component" value="Chromosome I"/>
</dbReference>
<sequence>MSRTADPTYIPECLISAGLDLFIGQGYNATGIQQITDHAGVPKGSFYNHFAGKEAFAALVVARYADNNEKSWALMMSTAPSGPMDKIRHVFEQMIAYHEHGERLCGCLIGNFAGEIALSSPACRAELLKAQAAWRDRLAELIVQAQAAHAVRADIDATLLSELTWNLWEGALLRMKIEGSIRSLKQSISLILDLFYPPVSEPVAALNK</sequence>
<feature type="domain" description="HTH tetR-type" evidence="5">
    <location>
        <begin position="8"/>
        <end position="68"/>
    </location>
</feature>
<protein>
    <submittedName>
        <fullName evidence="6">Transcriptional regulator, TetR family</fullName>
    </submittedName>
</protein>
<evidence type="ECO:0000256" key="3">
    <source>
        <dbReference type="ARBA" id="ARBA00023163"/>
    </source>
</evidence>
<evidence type="ECO:0000313" key="7">
    <source>
        <dbReference type="Proteomes" id="UP000243924"/>
    </source>
</evidence>
<dbReference type="STRING" id="1434072.SAMN05216210_2112"/>
<dbReference type="PANTHER" id="PTHR47506">
    <property type="entry name" value="TRANSCRIPTIONAL REGULATORY PROTEIN"/>
    <property type="match status" value="1"/>
</dbReference>
<dbReference type="SUPFAM" id="SSF48498">
    <property type="entry name" value="Tetracyclin repressor-like, C-terminal domain"/>
    <property type="match status" value="1"/>
</dbReference>
<evidence type="ECO:0000256" key="2">
    <source>
        <dbReference type="ARBA" id="ARBA00023125"/>
    </source>
</evidence>
<dbReference type="InterPro" id="IPR036271">
    <property type="entry name" value="Tet_transcr_reg_TetR-rel_C_sf"/>
</dbReference>
<proteinExistence type="predicted"/>
<dbReference type="InterPro" id="IPR011075">
    <property type="entry name" value="TetR_C"/>
</dbReference>
<organism evidence="6 7">
    <name type="scientific">Halopseudomonas salegens</name>
    <dbReference type="NCBI Taxonomy" id="1434072"/>
    <lineage>
        <taxon>Bacteria</taxon>
        <taxon>Pseudomonadati</taxon>
        <taxon>Pseudomonadota</taxon>
        <taxon>Gammaproteobacteria</taxon>
        <taxon>Pseudomonadales</taxon>
        <taxon>Pseudomonadaceae</taxon>
        <taxon>Halopseudomonas</taxon>
    </lineage>
</organism>
<dbReference type="GO" id="GO:0003677">
    <property type="term" value="F:DNA binding"/>
    <property type="evidence" value="ECO:0007669"/>
    <property type="project" value="UniProtKB-UniRule"/>
</dbReference>
<evidence type="ECO:0000256" key="4">
    <source>
        <dbReference type="PROSITE-ProRule" id="PRU00335"/>
    </source>
</evidence>
<accession>A0A1H2G8I1</accession>
<keyword evidence="3" id="KW-0804">Transcription</keyword>
<dbReference type="PROSITE" id="PS50977">
    <property type="entry name" value="HTH_TETR_2"/>
    <property type="match status" value="1"/>
</dbReference>
<evidence type="ECO:0000259" key="5">
    <source>
        <dbReference type="PROSITE" id="PS50977"/>
    </source>
</evidence>
<dbReference type="InterPro" id="IPR009057">
    <property type="entry name" value="Homeodomain-like_sf"/>
</dbReference>
<dbReference type="Gene3D" id="1.10.357.10">
    <property type="entry name" value="Tetracycline Repressor, domain 2"/>
    <property type="match status" value="1"/>
</dbReference>
<evidence type="ECO:0000256" key="1">
    <source>
        <dbReference type="ARBA" id="ARBA00023015"/>
    </source>
</evidence>
<feature type="DNA-binding region" description="H-T-H motif" evidence="4">
    <location>
        <begin position="31"/>
        <end position="50"/>
    </location>
</feature>